<dbReference type="SUPFAM" id="SSF56672">
    <property type="entry name" value="DNA/RNA polymerases"/>
    <property type="match status" value="1"/>
</dbReference>
<dbReference type="EMBL" id="JANJYI010000007">
    <property type="protein sequence ID" value="KAK2642951.1"/>
    <property type="molecule type" value="Genomic_DNA"/>
</dbReference>
<dbReference type="Pfam" id="PF00078">
    <property type="entry name" value="RVT_1"/>
    <property type="match status" value="1"/>
</dbReference>
<dbReference type="AlphaFoldDB" id="A0AAD9TVX9"/>
<evidence type="ECO:0000313" key="2">
    <source>
        <dbReference type="EMBL" id="KAK2642951.1"/>
    </source>
</evidence>
<dbReference type="InterPro" id="IPR052343">
    <property type="entry name" value="Retrotransposon-Effector_Assoc"/>
</dbReference>
<dbReference type="PANTHER" id="PTHR46890">
    <property type="entry name" value="NON-LTR RETROLELEMENT REVERSE TRANSCRIPTASE-LIKE PROTEIN-RELATED"/>
    <property type="match status" value="1"/>
</dbReference>
<dbReference type="InterPro" id="IPR043502">
    <property type="entry name" value="DNA/RNA_pol_sf"/>
</dbReference>
<sequence length="310" mass="35972">MKTLTELWKAIHLEEQEWKQKSRVKWLLEKDRNTKFFHCMASNRCHRNFIDRIAFDGLSFNKISEEDRDWLEERFSPEEVVKALDSCDGNKAPGPDGFNLGFVKANWDVIEGDFMSFLEEFYRDGSVVKDLNKTFIALIPKCDKPDQTNEEVVNSVIGESQMAFVRNRQILDSFVIAKEVIHHWKTSKEGGLLVKLDFEKAYDTVDHTFLDDMLKEMGFGLKWRHWVWNCISSPKFSVLVNGKPSREFELERGLRQGDPLSPLLFNVVAEGLNALLRKAIYLNMIKGAVLGNEDEQIFHLQFAEDTIVFL</sequence>
<dbReference type="CDD" id="cd01650">
    <property type="entry name" value="RT_nLTR_like"/>
    <property type="match status" value="1"/>
</dbReference>
<dbReference type="PANTHER" id="PTHR46890:SF50">
    <property type="entry name" value="RNA-DIRECTED DNA POLYMERASE, EUKARYOTA, REVERSE TRANSCRIPTASE ZINC-BINDING DOMAIN PROTEIN-RELATED"/>
    <property type="match status" value="1"/>
</dbReference>
<evidence type="ECO:0000259" key="1">
    <source>
        <dbReference type="PROSITE" id="PS50878"/>
    </source>
</evidence>
<dbReference type="Proteomes" id="UP001280121">
    <property type="component" value="Unassembled WGS sequence"/>
</dbReference>
<keyword evidence="3" id="KW-1185">Reference proteome</keyword>
<gene>
    <name evidence="2" type="ORF">Ddye_024714</name>
</gene>
<evidence type="ECO:0000313" key="3">
    <source>
        <dbReference type="Proteomes" id="UP001280121"/>
    </source>
</evidence>
<dbReference type="PROSITE" id="PS50878">
    <property type="entry name" value="RT_POL"/>
    <property type="match status" value="1"/>
</dbReference>
<organism evidence="2 3">
    <name type="scientific">Dipteronia dyeriana</name>
    <dbReference type="NCBI Taxonomy" id="168575"/>
    <lineage>
        <taxon>Eukaryota</taxon>
        <taxon>Viridiplantae</taxon>
        <taxon>Streptophyta</taxon>
        <taxon>Embryophyta</taxon>
        <taxon>Tracheophyta</taxon>
        <taxon>Spermatophyta</taxon>
        <taxon>Magnoliopsida</taxon>
        <taxon>eudicotyledons</taxon>
        <taxon>Gunneridae</taxon>
        <taxon>Pentapetalae</taxon>
        <taxon>rosids</taxon>
        <taxon>malvids</taxon>
        <taxon>Sapindales</taxon>
        <taxon>Sapindaceae</taxon>
        <taxon>Hippocastanoideae</taxon>
        <taxon>Acereae</taxon>
        <taxon>Dipteronia</taxon>
    </lineage>
</organism>
<reference evidence="2" key="1">
    <citation type="journal article" date="2023" name="Plant J.">
        <title>Genome sequences and population genomics provide insights into the demographic history, inbreeding, and mutation load of two 'living fossil' tree species of Dipteronia.</title>
        <authorList>
            <person name="Feng Y."/>
            <person name="Comes H.P."/>
            <person name="Chen J."/>
            <person name="Zhu S."/>
            <person name="Lu R."/>
            <person name="Zhang X."/>
            <person name="Li P."/>
            <person name="Qiu J."/>
            <person name="Olsen K.M."/>
            <person name="Qiu Y."/>
        </authorList>
    </citation>
    <scope>NUCLEOTIDE SEQUENCE</scope>
    <source>
        <strain evidence="2">KIB01</strain>
    </source>
</reference>
<comment type="caution">
    <text evidence="2">The sequence shown here is derived from an EMBL/GenBank/DDBJ whole genome shotgun (WGS) entry which is preliminary data.</text>
</comment>
<dbReference type="InterPro" id="IPR000477">
    <property type="entry name" value="RT_dom"/>
</dbReference>
<accession>A0AAD9TVX9</accession>
<proteinExistence type="predicted"/>
<name>A0AAD9TVX9_9ROSI</name>
<protein>
    <recommendedName>
        <fullName evidence="1">Reverse transcriptase domain-containing protein</fullName>
    </recommendedName>
</protein>
<feature type="domain" description="Reverse transcriptase" evidence="1">
    <location>
        <begin position="120"/>
        <end position="310"/>
    </location>
</feature>